<reference evidence="1 2" key="1">
    <citation type="submission" date="2018-06" db="EMBL/GenBank/DDBJ databases">
        <authorList>
            <person name="Strepis N."/>
        </authorList>
    </citation>
    <scope>NUCLEOTIDE SEQUENCE [LARGE SCALE GENOMIC DNA]</scope>
    <source>
        <strain evidence="1">LUCI</strain>
    </source>
</reference>
<evidence type="ECO:0000313" key="2">
    <source>
        <dbReference type="Proteomes" id="UP000277811"/>
    </source>
</evidence>
<evidence type="ECO:0000313" key="1">
    <source>
        <dbReference type="EMBL" id="VBB06088.1"/>
    </source>
</evidence>
<dbReference type="AlphaFoldDB" id="A0A498RAA2"/>
<keyword evidence="2" id="KW-1185">Reference proteome</keyword>
<name>A0A498RAA2_9FIRM</name>
<gene>
    <name evidence="1" type="ORF">LUCI_1303</name>
</gene>
<proteinExistence type="predicted"/>
<protein>
    <submittedName>
        <fullName evidence="1">Uncharacterized protein</fullName>
    </submittedName>
</protein>
<dbReference type="EMBL" id="UPPP01000061">
    <property type="protein sequence ID" value="VBB06088.1"/>
    <property type="molecule type" value="Genomic_DNA"/>
</dbReference>
<dbReference type="RefSeq" id="WP_122627048.1">
    <property type="nucleotide sequence ID" value="NZ_UPPP01000061.1"/>
</dbReference>
<sequence length="121" mass="13935">MDLIFLLLLLAFFYLIPELLRRQKKGDYKYPEIPKPALPEEPEEKIDFEFPCVMTVPVKEEKKEAMPHMAIPVDGASGNPADQPLPLAMDGQTIMNGIIFAEILQQPRSKQILKSRFPRRR</sequence>
<accession>A0A498RAA2</accession>
<dbReference type="Proteomes" id="UP000277811">
    <property type="component" value="Unassembled WGS sequence"/>
</dbReference>
<organism evidence="1 2">
    <name type="scientific">Lucifera butyrica</name>
    <dbReference type="NCBI Taxonomy" id="1351585"/>
    <lineage>
        <taxon>Bacteria</taxon>
        <taxon>Bacillati</taxon>
        <taxon>Bacillota</taxon>
        <taxon>Negativicutes</taxon>
        <taxon>Veillonellales</taxon>
        <taxon>Veillonellaceae</taxon>
        <taxon>Lucifera</taxon>
    </lineage>
</organism>